<sequence>MITCCLYNIVGSTAPFLFALIHPLISAFTLSFLCSLYSIPTFSLHTVCRFLLFRQPTIWFELLPYIPISSTFVLLKLYQGAYTFIPALFCASKLTVVD</sequence>
<dbReference type="AlphaFoldDB" id="A0A671UU62"/>
<evidence type="ECO:0000313" key="2">
    <source>
        <dbReference type="Ensembl" id="ENSSAUP00010017509.1"/>
    </source>
</evidence>
<dbReference type="Proteomes" id="UP000472265">
    <property type="component" value="Chromosome 15"/>
</dbReference>
<accession>A0A671UU62</accession>
<reference evidence="2" key="1">
    <citation type="submission" date="2021-04" db="EMBL/GenBank/DDBJ databases">
        <authorList>
            <consortium name="Wellcome Sanger Institute Data Sharing"/>
        </authorList>
    </citation>
    <scope>NUCLEOTIDE SEQUENCE [LARGE SCALE GENOMIC DNA]</scope>
</reference>
<protein>
    <submittedName>
        <fullName evidence="2">Uncharacterized protein</fullName>
    </submittedName>
</protein>
<reference evidence="2" key="3">
    <citation type="submission" date="2025-09" db="UniProtKB">
        <authorList>
            <consortium name="Ensembl"/>
        </authorList>
    </citation>
    <scope>IDENTIFICATION</scope>
</reference>
<keyword evidence="1" id="KW-0472">Membrane</keyword>
<feature type="transmembrane region" description="Helical" evidence="1">
    <location>
        <begin position="16"/>
        <end position="37"/>
    </location>
</feature>
<dbReference type="Ensembl" id="ENSSAUT00010018519.1">
    <property type="protein sequence ID" value="ENSSAUP00010017509.1"/>
    <property type="gene ID" value="ENSSAUG00010007995.1"/>
</dbReference>
<evidence type="ECO:0000313" key="3">
    <source>
        <dbReference type="Proteomes" id="UP000472265"/>
    </source>
</evidence>
<keyword evidence="3" id="KW-1185">Reference proteome</keyword>
<feature type="transmembrane region" description="Helical" evidence="1">
    <location>
        <begin position="58"/>
        <end position="78"/>
    </location>
</feature>
<evidence type="ECO:0000256" key="1">
    <source>
        <dbReference type="SAM" id="Phobius"/>
    </source>
</evidence>
<dbReference type="InParanoid" id="A0A671UU62"/>
<name>A0A671UU62_SPAAU</name>
<reference evidence="2" key="2">
    <citation type="submission" date="2025-08" db="UniProtKB">
        <authorList>
            <consortium name="Ensembl"/>
        </authorList>
    </citation>
    <scope>IDENTIFICATION</scope>
</reference>
<keyword evidence="1" id="KW-1133">Transmembrane helix</keyword>
<keyword evidence="1" id="KW-0812">Transmembrane</keyword>
<proteinExistence type="predicted"/>
<organism evidence="2 3">
    <name type="scientific">Sparus aurata</name>
    <name type="common">Gilthead sea bream</name>
    <dbReference type="NCBI Taxonomy" id="8175"/>
    <lineage>
        <taxon>Eukaryota</taxon>
        <taxon>Metazoa</taxon>
        <taxon>Chordata</taxon>
        <taxon>Craniata</taxon>
        <taxon>Vertebrata</taxon>
        <taxon>Euteleostomi</taxon>
        <taxon>Actinopterygii</taxon>
        <taxon>Neopterygii</taxon>
        <taxon>Teleostei</taxon>
        <taxon>Neoteleostei</taxon>
        <taxon>Acanthomorphata</taxon>
        <taxon>Eupercaria</taxon>
        <taxon>Spariformes</taxon>
        <taxon>Sparidae</taxon>
        <taxon>Sparus</taxon>
    </lineage>
</organism>